<dbReference type="InterPro" id="IPR036812">
    <property type="entry name" value="NAD(P)_OxRdtase_dom_sf"/>
</dbReference>
<comment type="caution">
    <text evidence="3">The sequence shown here is derived from an EMBL/GenBank/DDBJ whole genome shotgun (WGS) entry which is preliminary data.</text>
</comment>
<dbReference type="GO" id="GO:0016491">
    <property type="term" value="F:oxidoreductase activity"/>
    <property type="evidence" value="ECO:0007669"/>
    <property type="project" value="UniProtKB-KW"/>
</dbReference>
<dbReference type="SUPFAM" id="SSF51430">
    <property type="entry name" value="NAD(P)-linked oxidoreductase"/>
    <property type="match status" value="1"/>
</dbReference>
<accession>A0A2N3N8P8</accession>
<gene>
    <name evidence="3" type="ORF">jhhlp_003414</name>
</gene>
<dbReference type="VEuPathDB" id="FungiDB:jhhlp_003414"/>
<keyword evidence="4" id="KW-1185">Reference proteome</keyword>
<dbReference type="Pfam" id="PF00248">
    <property type="entry name" value="Aldo_ket_red"/>
    <property type="match status" value="1"/>
</dbReference>
<dbReference type="EMBL" id="NLAX01000010">
    <property type="protein sequence ID" value="PKS08805.1"/>
    <property type="molecule type" value="Genomic_DNA"/>
</dbReference>
<dbReference type="GO" id="GO:0005737">
    <property type="term" value="C:cytoplasm"/>
    <property type="evidence" value="ECO:0007669"/>
    <property type="project" value="TreeGrafter"/>
</dbReference>
<keyword evidence="1" id="KW-0560">Oxidoreductase</keyword>
<proteinExistence type="predicted"/>
<dbReference type="InterPro" id="IPR023210">
    <property type="entry name" value="NADP_OxRdtase_dom"/>
</dbReference>
<dbReference type="STRING" id="41688.A0A2N3N8P8"/>
<evidence type="ECO:0000259" key="2">
    <source>
        <dbReference type="Pfam" id="PF00248"/>
    </source>
</evidence>
<dbReference type="PRINTS" id="PR00069">
    <property type="entry name" value="ALDKETRDTASE"/>
</dbReference>
<name>A0A2N3N8P8_9PEZI</name>
<evidence type="ECO:0000256" key="1">
    <source>
        <dbReference type="ARBA" id="ARBA00023002"/>
    </source>
</evidence>
<dbReference type="Gene3D" id="3.20.20.100">
    <property type="entry name" value="NADP-dependent oxidoreductase domain"/>
    <property type="match status" value="1"/>
</dbReference>
<evidence type="ECO:0000313" key="4">
    <source>
        <dbReference type="Proteomes" id="UP000233524"/>
    </source>
</evidence>
<organism evidence="3 4">
    <name type="scientific">Lomentospora prolificans</name>
    <dbReference type="NCBI Taxonomy" id="41688"/>
    <lineage>
        <taxon>Eukaryota</taxon>
        <taxon>Fungi</taxon>
        <taxon>Dikarya</taxon>
        <taxon>Ascomycota</taxon>
        <taxon>Pezizomycotina</taxon>
        <taxon>Sordariomycetes</taxon>
        <taxon>Hypocreomycetidae</taxon>
        <taxon>Microascales</taxon>
        <taxon>Microascaceae</taxon>
        <taxon>Lomentospora</taxon>
    </lineage>
</organism>
<feature type="domain" description="NADP-dependent oxidoreductase" evidence="2">
    <location>
        <begin position="21"/>
        <end position="321"/>
    </location>
</feature>
<dbReference type="InterPro" id="IPR020471">
    <property type="entry name" value="AKR"/>
</dbReference>
<dbReference type="InterPro" id="IPR050791">
    <property type="entry name" value="Aldo-Keto_reductase"/>
</dbReference>
<dbReference type="OrthoDB" id="37537at2759"/>
<sequence>MAPPVALTTRPLGKNGPQVPRLGLGLMSLSVAYGKARSDEERLAFLTKAWEMGETFWDTAHAYGDSEALLGKWFAANPEKRQDIFLSTKFGLHFAPGKGVTIDSSPENCRRCIEQTLERLGVPYVDLYYVHRLDCKTPVEATMRELSKLVEEGKVKYLGLSEPSADSLRRAHAIHPITAVQNEYSAFALDIEDPEIKILDTARELGIATVAYSPLGRGILGGKIRELKDVQGEGDMRNIGGLPWFEEENLKKNIALVDRIAEVGKNKGITTAQTALAWILAQGDDVFAIPGTTSEERLRENVGAIDVTLGAEEDREIRELAKEVAGLRVMESHSKYNFADTPREE</sequence>
<dbReference type="PANTHER" id="PTHR43625">
    <property type="entry name" value="AFLATOXIN B1 ALDEHYDE REDUCTASE"/>
    <property type="match status" value="1"/>
</dbReference>
<dbReference type="Proteomes" id="UP000233524">
    <property type="component" value="Unassembled WGS sequence"/>
</dbReference>
<evidence type="ECO:0000313" key="3">
    <source>
        <dbReference type="EMBL" id="PKS08805.1"/>
    </source>
</evidence>
<dbReference type="InParanoid" id="A0A2N3N8P8"/>
<reference evidence="3 4" key="1">
    <citation type="journal article" date="2017" name="G3 (Bethesda)">
        <title>First Draft Genome Sequence of the Pathogenic Fungus Lomentospora prolificans (Formerly Scedosporium prolificans).</title>
        <authorList>
            <person name="Luo R."/>
            <person name="Zimin A."/>
            <person name="Workman R."/>
            <person name="Fan Y."/>
            <person name="Pertea G."/>
            <person name="Grossman N."/>
            <person name="Wear M.P."/>
            <person name="Jia B."/>
            <person name="Miller H."/>
            <person name="Casadevall A."/>
            <person name="Timp W."/>
            <person name="Zhang S.X."/>
            <person name="Salzberg S.L."/>
        </authorList>
    </citation>
    <scope>NUCLEOTIDE SEQUENCE [LARGE SCALE GENOMIC DNA]</scope>
    <source>
        <strain evidence="3 4">JHH-5317</strain>
    </source>
</reference>
<protein>
    <recommendedName>
        <fullName evidence="2">NADP-dependent oxidoreductase domain-containing protein</fullName>
    </recommendedName>
</protein>
<dbReference type="PANTHER" id="PTHR43625:SF40">
    <property type="entry name" value="ALDO-KETO REDUCTASE YAKC [NADP(+)]"/>
    <property type="match status" value="1"/>
</dbReference>
<dbReference type="AlphaFoldDB" id="A0A2N3N8P8"/>